<keyword evidence="3" id="KW-0966">Cell projection</keyword>
<keyword evidence="4" id="KW-1185">Reference proteome</keyword>
<feature type="domain" description="FlgD/Vpr Ig-like" evidence="2">
    <location>
        <begin position="3061"/>
        <end position="3123"/>
    </location>
</feature>
<dbReference type="InterPro" id="IPR025965">
    <property type="entry name" value="FlgD/Vpr_Ig-like"/>
</dbReference>
<dbReference type="Pfam" id="PF13860">
    <property type="entry name" value="FlgD_ig"/>
    <property type="match status" value="1"/>
</dbReference>
<evidence type="ECO:0000259" key="2">
    <source>
        <dbReference type="Pfam" id="PF13860"/>
    </source>
</evidence>
<dbReference type="Gene3D" id="2.60.40.4070">
    <property type="match status" value="1"/>
</dbReference>
<dbReference type="SUPFAM" id="SSF53474">
    <property type="entry name" value="alpha/beta-Hydrolases"/>
    <property type="match status" value="1"/>
</dbReference>
<dbReference type="Gene3D" id="3.40.50.1820">
    <property type="entry name" value="alpha/beta hydrolase"/>
    <property type="match status" value="1"/>
</dbReference>
<name>A0A388T9A6_TERA1</name>
<proteinExistence type="predicted"/>
<dbReference type="InterPro" id="IPR029058">
    <property type="entry name" value="AB_hydrolase_fold"/>
</dbReference>
<evidence type="ECO:0000256" key="1">
    <source>
        <dbReference type="SAM" id="MobiDB-lite"/>
    </source>
</evidence>
<evidence type="ECO:0000313" key="3">
    <source>
        <dbReference type="EMBL" id="GBR73212.1"/>
    </source>
</evidence>
<feature type="region of interest" description="Disordered" evidence="1">
    <location>
        <begin position="1112"/>
        <end position="1131"/>
    </location>
</feature>
<protein>
    <submittedName>
        <fullName evidence="3">Flagellar basal body rod modification protein</fullName>
    </submittedName>
</protein>
<reference evidence="3 4" key="1">
    <citation type="journal article" date="2019" name="ISME J.">
        <title>Genome analyses of uncultured TG2/ZB3 bacteria in 'Margulisbacteria' specifically attached to ectosymbiotic spirochetes of protists in the termite gut.</title>
        <authorList>
            <person name="Utami Y.D."/>
            <person name="Kuwahara H."/>
            <person name="Igai K."/>
            <person name="Murakami T."/>
            <person name="Sugaya K."/>
            <person name="Morikawa T."/>
            <person name="Nagura Y."/>
            <person name="Yuki M."/>
            <person name="Deevong P."/>
            <person name="Inoue T."/>
            <person name="Kihara K."/>
            <person name="Lo N."/>
            <person name="Yamada A."/>
            <person name="Ohkuma M."/>
            <person name="Hongoh Y."/>
        </authorList>
    </citation>
    <scope>NUCLEOTIDE SEQUENCE [LARGE SCALE GENOMIC DNA]</scope>
    <source>
        <strain evidence="3">NkOx7-01</strain>
    </source>
</reference>
<comment type="caution">
    <text evidence="3">The sequence shown here is derived from an EMBL/GenBank/DDBJ whole genome shotgun (WGS) entry which is preliminary data.</text>
</comment>
<evidence type="ECO:0000313" key="4">
    <source>
        <dbReference type="Proteomes" id="UP000269352"/>
    </source>
</evidence>
<gene>
    <name evidence="3" type="primary">flgD</name>
    <name evidence="3" type="ORF">NO1_0633</name>
</gene>
<keyword evidence="3" id="KW-0282">Flagellum</keyword>
<keyword evidence="3" id="KW-0969">Cilium</keyword>
<sequence length="3140" mass="348029">MGSDAEAWTELKERLPELVGDPDFAGHLYAYTLANPNAAYYGNAAELKNWLAAARQEFIAAHPDWPLDKIPSKFILLTHSMGALSARSYIYSEALAAARVNPKAFPRGFYQDDVQKAVFLAPPHRGSSMADFIFHYMLSDEGYYIGAAGILRQAWDVYRQLSPVLDTLEKLEKDGVSLNFDLLPDLRRFRDDFYRIFEEFEFSLQLTDGNKYLASLRDLQNKFTQLAALYNPLNRLYQVFLELDSAPLLAFPTLKTLVEANNYLASDLIKELLDTLLEQLFLKQQIEEGAVRSLLSHSPVTAVLNRASLPPDHDPVLYRNIIPRGLVAFDRRHTQDFNQSFYGNLPALLGFAKETADFTPNNFISGLAANAYQIKLLSSPEYRRLPSGEARLLALLMSYTRGLFTVEGDGAVDIDSLRGKDIPGLAAAKNYYKNFAHADLSDYFDRGFLEDTVEAEAACVVVELALNAFGGTTPKGVRGAIRAAPFFNFISVVARRQEDLAQDFFAHNNILQPQNSLPLIEQSLYDAPLLVLQNIYTVSGDEQIELAADALQEQTAVEQTNTTLPLRRGAKTFYLPLAYNVKAPQVRLSAELYDLAPHLASLEYSFNFAPYTAAPVDKWGAVALPDFSVAEGQNIIAFRAVNRVGQTTEQFLRIIRSSTPLLASEISPEPFAAVNTGNLTLSLILYNAQFVTNNLGVSSIDEIILDGEKLRSDQYVLSRGSNHAYRNYLKLDAPLTLGEGRHTVSLQAHDTYGHHNSTHWFFTVDTTPPEINIEELLPAAAGRMLTINYTISDNSAVLSDLQINLRDAEEVLSSKNYALASAGLQQELFAVGDWPDGAYILDIGAADQAGNRTVRQAAVIVDNQPPQISCQKNAAEFILTSSEKISGQVILAHEQLRVPLPLSLVTENIYAANFSGLPDGVYAARAEISDLAGNAVDLTMDDLRLDTRGLQIASLRAEPVILHRDNSYRTKIICAAPDAARVNVIIKHKSSGQEIINAPLSAQSGVFTMEWSAEQCPRGAYIALVTAVDNSGRQTARECEIIKDGITPEIIWPAAGGQVGGVVSVTGKAVDPDWNNALDFDFYALYWAYGWQPLPEDLRNIDRSVWQTAGLETPQLNRAPDAPQNTSGRQSSADGLLAWWDTRALPDGRYTLLLLAAEQNPGLAAGAVREILVEPPLENQADFRLSREQTASQNIEFTIVNLGGTANISAEILDKYGCVVRQHFWPDVPAAVYLGRPEISAAGVYLWQEENWHLRLAAAENSTFNILLAGVGEALAADIPYALNSGLLQIEGSAGGEIVFTLRPQTDSLFINTQGTMPLYIGAGCYQPPANAYWLSAGQSAGALNLAWDGRLAGGGYSDSGEYYFQLSCYGADGGFKRETITFNIETPFAAQNGGLTPADGSFDAFGELNKITLSYKVNKDSYLRAAVLDEFGVTVSVLPEEKISGSEQFKYLDWNGAYPDFAGRQRLVSGNYRILLFLRAGDGSAAQTLIYDHIKIQNNISGDLARLESLGEPVLFNGRTVQAVSGSAQYYWSARGEGFYTVPQTFSYELELSGTQAVTAAPFVPFAGLYHRGFNRVNLIVEVAYKWNVDYKNGSGASWKTMQEGWEGDDFSVSLTLQNQAVGNISARSDHSSGWKITNLDYAYVNPGADFISVTLKDTAGNVIYSGESNGGVFENANFCNGAFDIKVSTVTGYDKKSGRCYIYSKIDRLKLKDDIKYSRLTNRYYAWYGYVNKYYPQELQFSAMWNDLGKLGFVPSSYFLNGLNTNTLNTLFKETYPQVLSGAAEQNQSLIEALQKINVLYESMPCTDNSYYHYLADEYCEFIPMTSGQTYFTQEKLPSTNLVVKAAVYTDFVVTANIPWPASEKYIVGEENKAKQLIEDLAARREIELVDYSELPRIFDKQSIDFGGLSFSRLPVQAALGKNGLYQKSLLDITARLPKTVDRNSLRVKIANNSPETTVWLDGGNVLAQYSGAGSAQTFAWSTEQDFFLRHGVIDSAALYFNAQGYAPQSEPLYLYEAYFNPLNRRADLPSQNITPVDYYTFLAHDYYDSDSGYVLNPNLDFTRWTVQVYDQTGRPNEDFSVAEVNLSNENIWQNNFRLKLNLDAAEKRYVEICGQAAGAYELLYFDGETWLTICTGNATSGHLGWWDVTQLNGAHTLALKVAASDGCYSLATQEIFIGQLLRYGDSSETNKKVSSPYQRAEVFFHPRSFAEDKFITVAPVKLQDLTLQNRPELYTLGPVLEILPHGSSFPEPDKRPTAVFRYSHDDLAELRARGVDLSRLGLYYINESGNLENANSQITPTEYGVEILTVLNHFSPYTVLAGEVPPLPTFNVVLSDLHGRRLKVFGLAQPQSALEIYLDDDEFFGDSDGEDIVYSVTATTDAAAWIFDRREWNVDYLAKLDPEQKDKALAARHLLQEMYWSALADNQAAEQDYARQYAELITADQTQAELIREFLLANNQAGLLTTNSGIALQEQVDLRLNLTAPTLNNVLPERLEIILRKSFPLISGRPAEIFKTTADAKGYFVCELPLENPTASIFATYELTGNIQNRPVARLYFAEDPEAPQFLAVTLSSAYANQERPAVDVTLNLSEAAKLLISAYNARGELLDLQYENVFLPEHVLQFAPPAEGEFYYTVQAFDPAGNAGQPLGFTVTADFTPPLLADLYIPQHINPQKNNLLDLISFTENIATYSIAVTENENYEYFISAADAAGNAVTLSGVVYADTEPPVLADFSFGPQAERGVRVYWPENETANYILEARRLNTDSGSVYNIADNYYYDQSVSPDIFYAYTLCAVDAAGNTSNALTKLIYTADNSAQALSDGRALVYQDIQIQAIPRQPDSLFVVQRLALPAGQNRGDKIQLTPFYRFLASGQEHLSEPLTVTLSFAPESLAEKYVRPDSLFMERGELLAVDYQTGEAVFRAPDFGDYALFGAPEYHLFDHEAPALRFLNIKNGDYLDPAATLSAEVRETGSAVNTQNMYLLLDNERYILPPENLRGERLEIKLSTLRYLPDGVHALNLLVSDLAGNTANAALQFSTAQGFQITKILPAPNPFAEDGVYFTYQLSRPAERLEIRIYDANGRLVRELNNCSNQAGFNSTRWDGRDRRGAFVANDVYLYVVKIEQDGKSEIIKGKVAALR</sequence>
<accession>A0A388T9A6</accession>
<organism evidence="3 4">
    <name type="scientific">Termititenax aidoneus</name>
    <dbReference type="NCBI Taxonomy" id="2218524"/>
    <lineage>
        <taxon>Bacteria</taxon>
        <taxon>Bacillati</taxon>
        <taxon>Candidatus Margulisiibacteriota</taxon>
        <taxon>Candidatus Termititenacia</taxon>
        <taxon>Candidatus Termititenacales</taxon>
        <taxon>Candidatus Termititenacaceae</taxon>
        <taxon>Candidatus Termititenax</taxon>
    </lineage>
</organism>
<dbReference type="Proteomes" id="UP000269352">
    <property type="component" value="Unassembled WGS sequence"/>
</dbReference>
<dbReference type="EMBL" id="BGZN01000007">
    <property type="protein sequence ID" value="GBR73212.1"/>
    <property type="molecule type" value="Genomic_DNA"/>
</dbReference>